<dbReference type="Proteomes" id="UP000077671">
    <property type="component" value="Unassembled WGS sequence"/>
</dbReference>
<evidence type="ECO:0000313" key="3">
    <source>
        <dbReference type="Proteomes" id="UP000077671"/>
    </source>
</evidence>
<feature type="compositionally biased region" description="Polar residues" evidence="1">
    <location>
        <begin position="662"/>
        <end position="678"/>
    </location>
</feature>
<feature type="region of interest" description="Disordered" evidence="1">
    <location>
        <begin position="662"/>
        <end position="682"/>
    </location>
</feature>
<organism evidence="2 3">
    <name type="scientific">Tilletia caries</name>
    <name type="common">wheat bunt fungus</name>
    <dbReference type="NCBI Taxonomy" id="13290"/>
    <lineage>
        <taxon>Eukaryota</taxon>
        <taxon>Fungi</taxon>
        <taxon>Dikarya</taxon>
        <taxon>Basidiomycota</taxon>
        <taxon>Ustilaginomycotina</taxon>
        <taxon>Exobasidiomycetes</taxon>
        <taxon>Tilletiales</taxon>
        <taxon>Tilletiaceae</taxon>
        <taxon>Tilletia</taxon>
    </lineage>
</organism>
<protein>
    <submittedName>
        <fullName evidence="2">Uncharacterized protein</fullName>
    </submittedName>
</protein>
<name>A0A177VDZ4_9BASI</name>
<evidence type="ECO:0000313" key="2">
    <source>
        <dbReference type="EMBL" id="KAE8257846.1"/>
    </source>
</evidence>
<comment type="caution">
    <text evidence="2">The sequence shown here is derived from an EMBL/GenBank/DDBJ whole genome shotgun (WGS) entry which is preliminary data.</text>
</comment>
<reference evidence="2" key="2">
    <citation type="journal article" date="2019" name="IMA Fungus">
        <title>Genome sequencing and comparison of five Tilletia species to identify candidate genes for the detection of regulated species infecting wheat.</title>
        <authorList>
            <person name="Nguyen H.D.T."/>
            <person name="Sultana T."/>
            <person name="Kesanakurti P."/>
            <person name="Hambleton S."/>
        </authorList>
    </citation>
    <scope>NUCLEOTIDE SEQUENCE</scope>
    <source>
        <strain evidence="2">DAOMC 238032</strain>
    </source>
</reference>
<proteinExistence type="predicted"/>
<evidence type="ECO:0000256" key="1">
    <source>
        <dbReference type="SAM" id="MobiDB-lite"/>
    </source>
</evidence>
<dbReference type="AlphaFoldDB" id="A0A177VDZ4"/>
<gene>
    <name evidence="2" type="ORF">A4X03_0g4547</name>
</gene>
<reference evidence="2" key="1">
    <citation type="submission" date="2016-04" db="EMBL/GenBank/DDBJ databases">
        <authorList>
            <person name="Nguyen H.D."/>
            <person name="Kesanakurti P."/>
            <person name="Cullis J."/>
            <person name="Levesque C.A."/>
            <person name="Hambleton S."/>
        </authorList>
    </citation>
    <scope>NUCLEOTIDE SEQUENCE</scope>
    <source>
        <strain evidence="2">DAOMC 238032</strain>
    </source>
</reference>
<dbReference type="EMBL" id="LWDD02000628">
    <property type="protein sequence ID" value="KAE8257846.1"/>
    <property type="molecule type" value="Genomic_DNA"/>
</dbReference>
<accession>A0A177VDZ4</accession>
<sequence length="773" mass="85436">MRLSETRASNLPRKRTRRKALFGAELCRDVARALLDAPSQDEASAASPARQLGSLQPVTVPRQAWLVDDRGELASTSVCGLRSSKRPAFLSFTLARACVLAIHAVGLMKGRKGGRDRTFEDCHLCSEDYDAAVRALVLHGPETKHGINREHVMKRFLAIIKRTDREAATWSSLSRRSSITSAHSEPRTNPHQASRLAYYLHTLRKQAEASSVGDGHARRLAALLRRRIRAVIRDNAGPILGSRCPSLWSPDDTSEKQVVEIQHPEDSASDVGLDFLREALRALARDPKIPMDEVVELFRVHESSDADVGEGQHHSQALLRELQHDSRSVAQVIFGLTLRAKRGIAEWTAIDVVWNMAVDRRRSLTGSFDPISVAYLRSQKRRSEQAGPGGSRGAILIRALMQVWEQARLKAAFCTGEEEQQHRQVPTVSIRLATDIISEAGSSLGQTATALSFWQMLHRTDAETALAWRTFSAMLTTVAAAERTRLSQGMEGLPWRRSVAAPPLASGGPAMTGMLARQLFRRCLFQQHPALAPWSETAPRNPLEDVEAGGAEGMRSFSLFGSILLRAKVRGGRFFPWAQSITSGEQPGELLAPSLTAVDRQRPAYINFNAKLFEAYVMLLHTMTVPNSQLVQAATMQGSPVMSSGGSFFVDTVNADAVSQSGLQTPPSNPKTGITPHQDSAALEPPTQDELLLVLAWMRTLRVRPSRETLYILCIHLLETLPPGLVRPDQPAGPLTEWLQRWLGWMSVPSEDRVVMWLRGVKMRMRQSGNVWG</sequence>